<evidence type="ECO:0000313" key="2">
    <source>
        <dbReference type="Proteomes" id="UP001454036"/>
    </source>
</evidence>
<dbReference type="EMBL" id="BAABME010014472">
    <property type="protein sequence ID" value="GAA0187202.1"/>
    <property type="molecule type" value="Genomic_DNA"/>
</dbReference>
<reference evidence="1 2" key="1">
    <citation type="submission" date="2024-01" db="EMBL/GenBank/DDBJ databases">
        <title>The complete chloroplast genome sequence of Lithospermum erythrorhizon: insights into the phylogenetic relationship among Boraginaceae species and the maternal lineages of purple gromwells.</title>
        <authorList>
            <person name="Okada T."/>
            <person name="Watanabe K."/>
        </authorList>
    </citation>
    <scope>NUCLEOTIDE SEQUENCE [LARGE SCALE GENOMIC DNA]</scope>
</reference>
<gene>
    <name evidence="1" type="ORF">LIER_34490</name>
</gene>
<proteinExistence type="predicted"/>
<dbReference type="AlphaFoldDB" id="A0AAV3S3A8"/>
<dbReference type="Proteomes" id="UP001454036">
    <property type="component" value="Unassembled WGS sequence"/>
</dbReference>
<comment type="caution">
    <text evidence="1">The sequence shown here is derived from an EMBL/GenBank/DDBJ whole genome shotgun (WGS) entry which is preliminary data.</text>
</comment>
<name>A0AAV3S3A8_LITER</name>
<keyword evidence="2" id="KW-1185">Reference proteome</keyword>
<protein>
    <submittedName>
        <fullName evidence="1">Uncharacterized protein</fullName>
    </submittedName>
</protein>
<evidence type="ECO:0000313" key="1">
    <source>
        <dbReference type="EMBL" id="GAA0187202.1"/>
    </source>
</evidence>
<sequence length="86" mass="10316">MNHLFFSCQFSCSIWRRILRDFHPPQEWDNELQWLLGTGTGNGFRSRPRNLSLTCAVVASWRKIPRTKENWLLCLEWGFPQCIFDR</sequence>
<organism evidence="1 2">
    <name type="scientific">Lithospermum erythrorhizon</name>
    <name type="common">Purple gromwell</name>
    <name type="synonym">Lithospermum officinale var. erythrorhizon</name>
    <dbReference type="NCBI Taxonomy" id="34254"/>
    <lineage>
        <taxon>Eukaryota</taxon>
        <taxon>Viridiplantae</taxon>
        <taxon>Streptophyta</taxon>
        <taxon>Embryophyta</taxon>
        <taxon>Tracheophyta</taxon>
        <taxon>Spermatophyta</taxon>
        <taxon>Magnoliopsida</taxon>
        <taxon>eudicotyledons</taxon>
        <taxon>Gunneridae</taxon>
        <taxon>Pentapetalae</taxon>
        <taxon>asterids</taxon>
        <taxon>lamiids</taxon>
        <taxon>Boraginales</taxon>
        <taxon>Boraginaceae</taxon>
        <taxon>Boraginoideae</taxon>
        <taxon>Lithospermeae</taxon>
        <taxon>Lithospermum</taxon>
    </lineage>
</organism>
<accession>A0AAV3S3A8</accession>